<gene>
    <name evidence="1" type="ORF">SDC9_115223</name>
</gene>
<name>A0A645BSS8_9ZZZZ</name>
<comment type="caution">
    <text evidence="1">The sequence shown here is derived from an EMBL/GenBank/DDBJ whole genome shotgun (WGS) entry which is preliminary data.</text>
</comment>
<dbReference type="EMBL" id="VSSQ01022175">
    <property type="protein sequence ID" value="MPM68292.1"/>
    <property type="molecule type" value="Genomic_DNA"/>
</dbReference>
<accession>A0A645BSS8</accession>
<sequence length="124" mass="13802">MDIDAVCFEQRGGDAVALYARMRKGAVVDLAAAARRAARLEYGLGNIVLFARFKRKKRPAREVLGQIAPILCHSAAVFKLDRRARRRQERRRFGAERERFAASGHARDLFVAAVVTVVAAFMTG</sequence>
<organism evidence="1">
    <name type="scientific">bioreactor metagenome</name>
    <dbReference type="NCBI Taxonomy" id="1076179"/>
    <lineage>
        <taxon>unclassified sequences</taxon>
        <taxon>metagenomes</taxon>
        <taxon>ecological metagenomes</taxon>
    </lineage>
</organism>
<dbReference type="AlphaFoldDB" id="A0A645BSS8"/>
<proteinExistence type="predicted"/>
<reference evidence="1" key="1">
    <citation type="submission" date="2019-08" db="EMBL/GenBank/DDBJ databases">
        <authorList>
            <person name="Kucharzyk K."/>
            <person name="Murdoch R.W."/>
            <person name="Higgins S."/>
            <person name="Loffler F."/>
        </authorList>
    </citation>
    <scope>NUCLEOTIDE SEQUENCE</scope>
</reference>
<protein>
    <submittedName>
        <fullName evidence="1">Uncharacterized protein</fullName>
    </submittedName>
</protein>
<evidence type="ECO:0000313" key="1">
    <source>
        <dbReference type="EMBL" id="MPM68292.1"/>
    </source>
</evidence>